<dbReference type="EMBL" id="JACBZX010000001">
    <property type="protein sequence ID" value="NYG37996.1"/>
    <property type="molecule type" value="Genomic_DNA"/>
</dbReference>
<protein>
    <submittedName>
        <fullName evidence="2">Uncharacterized protein</fullName>
    </submittedName>
</protein>
<sequence length="100" mass="10183">MSWPQTIAVSATTKPTTCVEVSTSPAPSVAATPPGSRCAATKSSGKKAPMLSTPSTVLRHHHAPCGSRRPSASAMIPAGRHRRSAAKSGCPSGSRCVVTM</sequence>
<reference evidence="2 3" key="1">
    <citation type="submission" date="2020-07" db="EMBL/GenBank/DDBJ databases">
        <title>Sequencing the genomes of 1000 actinobacteria strains.</title>
        <authorList>
            <person name="Klenk H.-P."/>
        </authorList>
    </citation>
    <scope>NUCLEOTIDE SEQUENCE [LARGE SCALE GENOMIC DNA]</scope>
    <source>
        <strain evidence="2 3">DSM 24723</strain>
    </source>
</reference>
<evidence type="ECO:0000256" key="1">
    <source>
        <dbReference type="SAM" id="MobiDB-lite"/>
    </source>
</evidence>
<feature type="compositionally biased region" description="Low complexity" evidence="1">
    <location>
        <begin position="21"/>
        <end position="34"/>
    </location>
</feature>
<feature type="region of interest" description="Disordered" evidence="1">
    <location>
        <begin position="1"/>
        <end position="100"/>
    </location>
</feature>
<keyword evidence="3" id="KW-1185">Reference proteome</keyword>
<proteinExistence type="predicted"/>
<accession>A0A852X4M8</accession>
<dbReference type="Proteomes" id="UP000592181">
    <property type="component" value="Unassembled WGS sequence"/>
</dbReference>
<evidence type="ECO:0000313" key="3">
    <source>
        <dbReference type="Proteomes" id="UP000592181"/>
    </source>
</evidence>
<evidence type="ECO:0000313" key="2">
    <source>
        <dbReference type="EMBL" id="NYG37996.1"/>
    </source>
</evidence>
<feature type="compositionally biased region" description="Polar residues" evidence="1">
    <location>
        <begin position="1"/>
        <end position="20"/>
    </location>
</feature>
<organism evidence="2 3">
    <name type="scientific">Janibacter alkaliphilus</name>
    <dbReference type="NCBI Taxonomy" id="1069963"/>
    <lineage>
        <taxon>Bacteria</taxon>
        <taxon>Bacillati</taxon>
        <taxon>Actinomycetota</taxon>
        <taxon>Actinomycetes</taxon>
        <taxon>Micrococcales</taxon>
        <taxon>Intrasporangiaceae</taxon>
        <taxon>Janibacter</taxon>
    </lineage>
</organism>
<comment type="caution">
    <text evidence="2">The sequence shown here is derived from an EMBL/GenBank/DDBJ whole genome shotgun (WGS) entry which is preliminary data.</text>
</comment>
<gene>
    <name evidence="2" type="ORF">BJY28_002465</name>
</gene>
<name>A0A852X4M8_9MICO</name>
<dbReference type="AlphaFoldDB" id="A0A852X4M8"/>